<reference evidence="2" key="1">
    <citation type="journal article" date="2014" name="Front. Microbiol.">
        <title>High frequency of phylogenetically diverse reductive dehalogenase-homologous genes in deep subseafloor sedimentary metagenomes.</title>
        <authorList>
            <person name="Kawai M."/>
            <person name="Futagami T."/>
            <person name="Toyoda A."/>
            <person name="Takaki Y."/>
            <person name="Nishi S."/>
            <person name="Hori S."/>
            <person name="Arai W."/>
            <person name="Tsubouchi T."/>
            <person name="Morono Y."/>
            <person name="Uchiyama I."/>
            <person name="Ito T."/>
            <person name="Fujiyama A."/>
            <person name="Inagaki F."/>
            <person name="Takami H."/>
        </authorList>
    </citation>
    <scope>NUCLEOTIDE SEQUENCE</scope>
    <source>
        <strain evidence="2">Expedition CK06-06</strain>
    </source>
</reference>
<comment type="caution">
    <text evidence="2">The sequence shown here is derived from an EMBL/GenBank/DDBJ whole genome shotgun (WGS) entry which is preliminary data.</text>
</comment>
<proteinExistence type="predicted"/>
<evidence type="ECO:0000256" key="1">
    <source>
        <dbReference type="SAM" id="Phobius"/>
    </source>
</evidence>
<keyword evidence="1" id="KW-1133">Transmembrane helix</keyword>
<dbReference type="EMBL" id="BART01002279">
    <property type="protein sequence ID" value="GAG59162.1"/>
    <property type="molecule type" value="Genomic_DNA"/>
</dbReference>
<protein>
    <submittedName>
        <fullName evidence="2">Uncharacterized protein</fullName>
    </submittedName>
</protein>
<name>X0ZM48_9ZZZZ</name>
<evidence type="ECO:0000313" key="2">
    <source>
        <dbReference type="EMBL" id="GAG59162.1"/>
    </source>
</evidence>
<organism evidence="2">
    <name type="scientific">marine sediment metagenome</name>
    <dbReference type="NCBI Taxonomy" id="412755"/>
    <lineage>
        <taxon>unclassified sequences</taxon>
        <taxon>metagenomes</taxon>
        <taxon>ecological metagenomes</taxon>
    </lineage>
</organism>
<keyword evidence="1" id="KW-0472">Membrane</keyword>
<keyword evidence="1" id="KW-0812">Transmembrane</keyword>
<sequence>MNYSLTKEANKGCFYEINEEDILGNNKVKVYLVETNIDIYNDIVRVMVNKLKENNQKGIITSFISPKAQQVNTIDLPGSLSSKYSSILMVIRFLQLIFSVLQILANLLY</sequence>
<dbReference type="AlphaFoldDB" id="X0ZM48"/>
<gene>
    <name evidence="2" type="ORF">S01H4_07098</name>
</gene>
<feature type="transmembrane region" description="Helical" evidence="1">
    <location>
        <begin position="87"/>
        <end position="108"/>
    </location>
</feature>
<accession>X0ZM48</accession>